<dbReference type="Proteomes" id="UP000244152">
    <property type="component" value="Unassembled WGS sequence"/>
</dbReference>
<name>A0A2T5ICE7_9PROT</name>
<sequence>MARLLRTARAPMGLRMSRLWNAGVILWAIKAIMPELSLRVPFVFVHKGRGLDNGGGSALDVNGERSAWSEPDEERGATGLMRKDGASVYRVEAPARFEGSKGASRVTATSYPVHSIAFARSQFHPVTAGQAQLPQD</sequence>
<protein>
    <submittedName>
        <fullName evidence="2">Uncharacterized protein</fullName>
    </submittedName>
</protein>
<reference evidence="2 3" key="1">
    <citation type="submission" date="2018-04" db="EMBL/GenBank/DDBJ databases">
        <title>Active sludge and wastewater microbial communities from Klosterneuburg, Austria.</title>
        <authorList>
            <person name="Wagner M."/>
        </authorList>
    </citation>
    <scope>NUCLEOTIDE SEQUENCE [LARGE SCALE GENOMIC DNA]</scope>
    <source>
        <strain evidence="2 3">Nl12</strain>
    </source>
</reference>
<evidence type="ECO:0000313" key="3">
    <source>
        <dbReference type="Proteomes" id="UP000244152"/>
    </source>
</evidence>
<dbReference type="EMBL" id="QAOK01000009">
    <property type="protein sequence ID" value="PTQ81507.1"/>
    <property type="molecule type" value="Genomic_DNA"/>
</dbReference>
<evidence type="ECO:0000256" key="1">
    <source>
        <dbReference type="SAM" id="MobiDB-lite"/>
    </source>
</evidence>
<organism evidence="2 3">
    <name type="scientific">Nitrosospira multiformis</name>
    <dbReference type="NCBI Taxonomy" id="1231"/>
    <lineage>
        <taxon>Bacteria</taxon>
        <taxon>Pseudomonadati</taxon>
        <taxon>Pseudomonadota</taxon>
        <taxon>Betaproteobacteria</taxon>
        <taxon>Nitrosomonadales</taxon>
        <taxon>Nitrosomonadaceae</taxon>
        <taxon>Nitrosospira</taxon>
    </lineage>
</organism>
<feature type="region of interest" description="Disordered" evidence="1">
    <location>
        <begin position="55"/>
        <end position="77"/>
    </location>
</feature>
<evidence type="ECO:0000313" key="2">
    <source>
        <dbReference type="EMBL" id="PTQ81507.1"/>
    </source>
</evidence>
<gene>
    <name evidence="2" type="ORF">C8R21_10958</name>
</gene>
<accession>A0A2T5ICE7</accession>
<dbReference type="AlphaFoldDB" id="A0A2T5ICE7"/>
<comment type="caution">
    <text evidence="2">The sequence shown here is derived from an EMBL/GenBank/DDBJ whole genome shotgun (WGS) entry which is preliminary data.</text>
</comment>
<proteinExistence type="predicted"/>